<dbReference type="SUPFAM" id="SSF55021">
    <property type="entry name" value="ACT-like"/>
    <property type="match status" value="1"/>
</dbReference>
<dbReference type="InterPro" id="IPR045865">
    <property type="entry name" value="ACT-like_dom_sf"/>
</dbReference>
<evidence type="ECO:0000313" key="3">
    <source>
        <dbReference type="Proteomes" id="UP000092583"/>
    </source>
</evidence>
<evidence type="ECO:0000259" key="1">
    <source>
        <dbReference type="Pfam" id="PF13840"/>
    </source>
</evidence>
<name>A0A1B9IXS1_9TREE</name>
<dbReference type="InterPro" id="IPR027795">
    <property type="entry name" value="CASTOR_ACT_dom"/>
</dbReference>
<reference evidence="2 3" key="1">
    <citation type="submission" date="2013-07" db="EMBL/GenBank/DDBJ databases">
        <title>The Genome Sequence of Kwoniella mangroviensis CBS10435.</title>
        <authorList>
            <consortium name="The Broad Institute Genome Sequencing Platform"/>
            <person name="Cuomo C."/>
            <person name="Litvintseva A."/>
            <person name="Chen Y."/>
            <person name="Heitman J."/>
            <person name="Sun S."/>
            <person name="Springer D."/>
            <person name="Dromer F."/>
            <person name="Young S.K."/>
            <person name="Zeng Q."/>
            <person name="Gargeya S."/>
            <person name="Fitzgerald M."/>
            <person name="Abouelleil A."/>
            <person name="Alvarado L."/>
            <person name="Berlin A.M."/>
            <person name="Chapman S.B."/>
            <person name="Dewar J."/>
            <person name="Goldberg J."/>
            <person name="Griggs A."/>
            <person name="Gujja S."/>
            <person name="Hansen M."/>
            <person name="Howarth C."/>
            <person name="Imamovic A."/>
            <person name="Larimer J."/>
            <person name="McCowan C."/>
            <person name="Murphy C."/>
            <person name="Pearson M."/>
            <person name="Priest M."/>
            <person name="Roberts A."/>
            <person name="Saif S."/>
            <person name="Shea T."/>
            <person name="Sykes S."/>
            <person name="Wortman J."/>
            <person name="Nusbaum C."/>
            <person name="Birren B."/>
        </authorList>
    </citation>
    <scope>NUCLEOTIDE SEQUENCE [LARGE SCALE GENOMIC DNA]</scope>
    <source>
        <strain evidence="2 3">CBS 10435</strain>
    </source>
</reference>
<dbReference type="GO" id="GO:0046394">
    <property type="term" value="P:carboxylic acid biosynthetic process"/>
    <property type="evidence" value="ECO:0007669"/>
    <property type="project" value="UniProtKB-ARBA"/>
</dbReference>
<dbReference type="OrthoDB" id="58529at2759"/>
<dbReference type="AlphaFoldDB" id="A0A1B9IXS1"/>
<dbReference type="PANTHER" id="PTHR31131">
    <property type="entry name" value="CHROMOSOME 1, WHOLE GENOME SHOTGUN SEQUENCE"/>
    <property type="match status" value="1"/>
</dbReference>
<gene>
    <name evidence="2" type="ORF">L486_03019</name>
</gene>
<reference evidence="3" key="2">
    <citation type="submission" date="2013-12" db="EMBL/GenBank/DDBJ databases">
        <title>Evolution of pathogenesis and genome organization in the Tremellales.</title>
        <authorList>
            <person name="Cuomo C."/>
            <person name="Litvintseva A."/>
            <person name="Heitman J."/>
            <person name="Chen Y."/>
            <person name="Sun S."/>
            <person name="Springer D."/>
            <person name="Dromer F."/>
            <person name="Young S."/>
            <person name="Zeng Q."/>
            <person name="Chapman S."/>
            <person name="Gujja S."/>
            <person name="Saif S."/>
            <person name="Birren B."/>
        </authorList>
    </citation>
    <scope>NUCLEOTIDE SEQUENCE [LARGE SCALE GENOMIC DNA]</scope>
    <source>
        <strain evidence="3">CBS 10435</strain>
    </source>
</reference>
<dbReference type="InterPro" id="IPR051719">
    <property type="entry name" value="CASTOR_mTORC1"/>
</dbReference>
<keyword evidence="3" id="KW-1185">Reference proteome</keyword>
<dbReference type="CDD" id="cd04868">
    <property type="entry name" value="ACT_AK-like"/>
    <property type="match status" value="1"/>
</dbReference>
<dbReference type="Pfam" id="PF13840">
    <property type="entry name" value="ACT_7"/>
    <property type="match status" value="1"/>
</dbReference>
<protein>
    <recommendedName>
        <fullName evidence="1">CASTOR ACT domain-containing protein</fullName>
    </recommendedName>
</protein>
<evidence type="ECO:0000313" key="2">
    <source>
        <dbReference type="EMBL" id="OCF60337.1"/>
    </source>
</evidence>
<feature type="domain" description="CASTOR ACT" evidence="1">
    <location>
        <begin position="95"/>
        <end position="152"/>
    </location>
</feature>
<proteinExistence type="predicted"/>
<accession>A0A1B9IXS1</accession>
<organism evidence="2 3">
    <name type="scientific">Kwoniella mangroviensis CBS 10435</name>
    <dbReference type="NCBI Taxonomy" id="1331196"/>
    <lineage>
        <taxon>Eukaryota</taxon>
        <taxon>Fungi</taxon>
        <taxon>Dikarya</taxon>
        <taxon>Basidiomycota</taxon>
        <taxon>Agaricomycotina</taxon>
        <taxon>Tremellomycetes</taxon>
        <taxon>Tremellales</taxon>
        <taxon>Cryptococcaceae</taxon>
        <taxon>Kwoniella</taxon>
    </lineage>
</organism>
<dbReference type="EMBL" id="KI669460">
    <property type="protein sequence ID" value="OCF60337.1"/>
    <property type="molecule type" value="Genomic_DNA"/>
</dbReference>
<dbReference type="PANTHER" id="PTHR31131:SF6">
    <property type="entry name" value="CASTOR ACT DOMAIN-CONTAINING PROTEIN"/>
    <property type="match status" value="1"/>
</dbReference>
<dbReference type="Proteomes" id="UP000092583">
    <property type="component" value="Unassembled WGS sequence"/>
</dbReference>
<dbReference type="GO" id="GO:0006520">
    <property type="term" value="P:amino acid metabolic process"/>
    <property type="evidence" value="ECO:0007669"/>
    <property type="project" value="UniProtKB-ARBA"/>
</dbReference>
<dbReference type="Gene3D" id="3.30.2130.10">
    <property type="entry name" value="VC0802-like"/>
    <property type="match status" value="1"/>
</dbReference>
<sequence>MSQPRDQKINKLMSVLHLIPQPLPIYTFFYPLNIIPHLTPNLYERYPYFSVTREPAGVSVVAALPPGEEGVVVDGEVRGLKELGDGDAGRWFGPWKAIKIRGPLYIGLTGILHEFLTPLRSAEINIYAISTWPTDYILVPSEKLDRALDVLKKDGWQVVEQPNEQTDETGKMVS</sequence>